<feature type="compositionally biased region" description="Acidic residues" evidence="1">
    <location>
        <begin position="44"/>
        <end position="66"/>
    </location>
</feature>
<reference evidence="2 3" key="1">
    <citation type="submission" date="2019-03" db="EMBL/GenBank/DDBJ databases">
        <title>Single cell metagenomics reveals metabolic interactions within the superorganism composed of flagellate Streblomastix strix and complex community of Bacteroidetes bacteria on its surface.</title>
        <authorList>
            <person name="Treitli S.C."/>
            <person name="Kolisko M."/>
            <person name="Husnik F."/>
            <person name="Keeling P."/>
            <person name="Hampl V."/>
        </authorList>
    </citation>
    <scope>NUCLEOTIDE SEQUENCE [LARGE SCALE GENOMIC DNA]</scope>
    <source>
        <strain evidence="2">ST1C</strain>
    </source>
</reference>
<feature type="region of interest" description="Disordered" evidence="1">
    <location>
        <begin position="41"/>
        <end position="66"/>
    </location>
</feature>
<protein>
    <submittedName>
        <fullName evidence="2">Uncharacterized protein</fullName>
    </submittedName>
</protein>
<gene>
    <name evidence="2" type="ORF">EZS28_007324</name>
</gene>
<dbReference type="AlphaFoldDB" id="A0A5J4WQG8"/>
<organism evidence="2 3">
    <name type="scientific">Streblomastix strix</name>
    <dbReference type="NCBI Taxonomy" id="222440"/>
    <lineage>
        <taxon>Eukaryota</taxon>
        <taxon>Metamonada</taxon>
        <taxon>Preaxostyla</taxon>
        <taxon>Oxymonadida</taxon>
        <taxon>Streblomastigidae</taxon>
        <taxon>Streblomastix</taxon>
    </lineage>
</organism>
<dbReference type="EMBL" id="SNRW01001248">
    <property type="protein sequence ID" value="KAA6397148.1"/>
    <property type="molecule type" value="Genomic_DNA"/>
</dbReference>
<accession>A0A5J4WQG8</accession>
<evidence type="ECO:0000313" key="3">
    <source>
        <dbReference type="Proteomes" id="UP000324800"/>
    </source>
</evidence>
<dbReference type="Proteomes" id="UP000324800">
    <property type="component" value="Unassembled WGS sequence"/>
</dbReference>
<evidence type="ECO:0000256" key="1">
    <source>
        <dbReference type="SAM" id="MobiDB-lite"/>
    </source>
</evidence>
<evidence type="ECO:0000313" key="2">
    <source>
        <dbReference type="EMBL" id="KAA6397148.1"/>
    </source>
</evidence>
<proteinExistence type="predicted"/>
<sequence>MFVQNYLFLNSISLSYILYCYSYSSLNQYIYNECNFQSEGERLFDDEDEEDEEEDEEEDQDVIEEEQVNYEYDYYVDYDEYDVFVIDDVQYDSSDEFRTDEQEQEYEEVLDINDEEYYDNYDDQQVINEECE</sequence>
<comment type="caution">
    <text evidence="2">The sequence shown here is derived from an EMBL/GenBank/DDBJ whole genome shotgun (WGS) entry which is preliminary data.</text>
</comment>
<name>A0A5J4WQG8_9EUKA</name>